<dbReference type="PRINTS" id="PR00377">
    <property type="entry name" value="IMPHPHTASES"/>
</dbReference>
<feature type="binding site" evidence="7">
    <location>
        <position position="85"/>
    </location>
    <ligand>
        <name>Mg(2+)</name>
        <dbReference type="ChEBI" id="CHEBI:18420"/>
        <label>1</label>
        <note>catalytic</note>
    </ligand>
</feature>
<dbReference type="EC" id="3.1.3.25" evidence="8"/>
<comment type="similarity">
    <text evidence="3 8">Belongs to the inositol monophosphatase superfamily.</text>
</comment>
<evidence type="ECO:0000256" key="5">
    <source>
        <dbReference type="ARBA" id="ARBA00022801"/>
    </source>
</evidence>
<dbReference type="PROSITE" id="PS00630">
    <property type="entry name" value="IMP_2"/>
    <property type="match status" value="1"/>
</dbReference>
<dbReference type="Pfam" id="PF00459">
    <property type="entry name" value="Inositol_P"/>
    <property type="match status" value="1"/>
</dbReference>
<dbReference type="GO" id="GO:0046872">
    <property type="term" value="F:metal ion binding"/>
    <property type="evidence" value="ECO:0007669"/>
    <property type="project" value="UniProtKB-KW"/>
</dbReference>
<dbReference type="InterPro" id="IPR020550">
    <property type="entry name" value="Inositol_monophosphatase_CS"/>
</dbReference>
<protein>
    <recommendedName>
        <fullName evidence="8">Inositol-1-monophosphatase</fullName>
        <ecNumber evidence="8">3.1.3.25</ecNumber>
    </recommendedName>
</protein>
<organism evidence="9 10">
    <name type="scientific">Catellatospora methionotrophica</name>
    <dbReference type="NCBI Taxonomy" id="121620"/>
    <lineage>
        <taxon>Bacteria</taxon>
        <taxon>Bacillati</taxon>
        <taxon>Actinomycetota</taxon>
        <taxon>Actinomycetes</taxon>
        <taxon>Micromonosporales</taxon>
        <taxon>Micromonosporaceae</taxon>
        <taxon>Catellatospora</taxon>
    </lineage>
</organism>
<feature type="binding site" evidence="7">
    <location>
        <position position="82"/>
    </location>
    <ligand>
        <name>Mg(2+)</name>
        <dbReference type="ChEBI" id="CHEBI:18420"/>
        <label>1</label>
        <note>catalytic</note>
    </ligand>
</feature>
<dbReference type="EMBL" id="BONJ01000037">
    <property type="protein sequence ID" value="GIG18163.1"/>
    <property type="molecule type" value="Genomic_DNA"/>
</dbReference>
<evidence type="ECO:0000256" key="7">
    <source>
        <dbReference type="PIRSR" id="PIRSR600760-2"/>
    </source>
</evidence>
<dbReference type="GO" id="GO:0046854">
    <property type="term" value="P:phosphatidylinositol phosphate biosynthetic process"/>
    <property type="evidence" value="ECO:0007669"/>
    <property type="project" value="InterPro"/>
</dbReference>
<dbReference type="PANTHER" id="PTHR20854:SF4">
    <property type="entry name" value="INOSITOL-1-MONOPHOSPHATASE-RELATED"/>
    <property type="match status" value="1"/>
</dbReference>
<feature type="binding site" evidence="7">
    <location>
        <position position="84"/>
    </location>
    <ligand>
        <name>Mg(2+)</name>
        <dbReference type="ChEBI" id="CHEBI:18420"/>
        <label>1</label>
        <note>catalytic</note>
    </ligand>
</feature>
<name>A0A8J3LGZ3_9ACTN</name>
<feature type="binding site" evidence="7">
    <location>
        <position position="213"/>
    </location>
    <ligand>
        <name>Mg(2+)</name>
        <dbReference type="ChEBI" id="CHEBI:18420"/>
        <label>1</label>
        <note>catalytic</note>
    </ligand>
</feature>
<dbReference type="InterPro" id="IPR033942">
    <property type="entry name" value="IMPase"/>
</dbReference>
<evidence type="ECO:0000313" key="10">
    <source>
        <dbReference type="Proteomes" id="UP000660339"/>
    </source>
</evidence>
<comment type="catalytic activity">
    <reaction evidence="1 8">
        <text>a myo-inositol phosphate + H2O = myo-inositol + phosphate</text>
        <dbReference type="Rhea" id="RHEA:24056"/>
        <dbReference type="ChEBI" id="CHEBI:15377"/>
        <dbReference type="ChEBI" id="CHEBI:17268"/>
        <dbReference type="ChEBI" id="CHEBI:43474"/>
        <dbReference type="ChEBI" id="CHEBI:84139"/>
        <dbReference type="EC" id="3.1.3.25"/>
    </reaction>
</comment>
<evidence type="ECO:0000313" key="9">
    <source>
        <dbReference type="EMBL" id="GIG18163.1"/>
    </source>
</evidence>
<dbReference type="GO" id="GO:0007165">
    <property type="term" value="P:signal transduction"/>
    <property type="evidence" value="ECO:0007669"/>
    <property type="project" value="TreeGrafter"/>
</dbReference>
<keyword evidence="10" id="KW-1185">Reference proteome</keyword>
<dbReference type="InterPro" id="IPR020583">
    <property type="entry name" value="Inositol_monoP_metal-BS"/>
</dbReference>
<evidence type="ECO:0000256" key="4">
    <source>
        <dbReference type="ARBA" id="ARBA00022723"/>
    </source>
</evidence>
<keyword evidence="5 8" id="KW-0378">Hydrolase</keyword>
<dbReference type="Gene3D" id="3.30.540.10">
    <property type="entry name" value="Fructose-1,6-Bisphosphatase, subunit A, domain 1"/>
    <property type="match status" value="1"/>
</dbReference>
<dbReference type="AlphaFoldDB" id="A0A8J3LGZ3"/>
<dbReference type="CDD" id="cd01639">
    <property type="entry name" value="IMPase"/>
    <property type="match status" value="1"/>
</dbReference>
<dbReference type="RefSeq" id="WP_239086954.1">
    <property type="nucleotide sequence ID" value="NZ_BAAATT010000031.1"/>
</dbReference>
<evidence type="ECO:0000256" key="1">
    <source>
        <dbReference type="ARBA" id="ARBA00001033"/>
    </source>
</evidence>
<gene>
    <name evidence="9" type="primary">suhB</name>
    <name evidence="9" type="ORF">Cme02nite_64950</name>
</gene>
<dbReference type="GO" id="GO:0006020">
    <property type="term" value="P:inositol metabolic process"/>
    <property type="evidence" value="ECO:0007669"/>
    <property type="project" value="TreeGrafter"/>
</dbReference>
<dbReference type="InterPro" id="IPR000760">
    <property type="entry name" value="Inositol_monophosphatase-like"/>
</dbReference>
<dbReference type="PROSITE" id="PS00629">
    <property type="entry name" value="IMP_1"/>
    <property type="match status" value="1"/>
</dbReference>
<evidence type="ECO:0000256" key="3">
    <source>
        <dbReference type="ARBA" id="ARBA00009759"/>
    </source>
</evidence>
<dbReference type="Gene3D" id="3.40.190.80">
    <property type="match status" value="1"/>
</dbReference>
<dbReference type="GO" id="GO:0008934">
    <property type="term" value="F:inositol monophosphate 1-phosphatase activity"/>
    <property type="evidence" value="ECO:0007669"/>
    <property type="project" value="InterPro"/>
</dbReference>
<keyword evidence="4 7" id="KW-0479">Metal-binding</keyword>
<dbReference type="PANTHER" id="PTHR20854">
    <property type="entry name" value="INOSITOL MONOPHOSPHATASE"/>
    <property type="match status" value="1"/>
</dbReference>
<dbReference type="SUPFAM" id="SSF56655">
    <property type="entry name" value="Carbohydrate phosphatase"/>
    <property type="match status" value="1"/>
</dbReference>
<dbReference type="Proteomes" id="UP000660339">
    <property type="component" value="Unassembled WGS sequence"/>
</dbReference>
<feature type="binding site" evidence="7">
    <location>
        <position position="66"/>
    </location>
    <ligand>
        <name>Mg(2+)</name>
        <dbReference type="ChEBI" id="CHEBI:18420"/>
        <label>1</label>
        <note>catalytic</note>
    </ligand>
</feature>
<proteinExistence type="inferred from homology"/>
<sequence>MINPADLMNTAVQATGIALDLIRSVPRGRSTAKGDRDMATETDYAIERAVRAFLAERTPDIGFLGEEDGLSGSAGEWMWVLDPIDGTVNFVHGLPLCAVSLALLHGDRPVLGVIELPLLGARFTAVEGHGAYENDMPVTVSQVSDLGSAVVATGDYSVSPDAADDNRVRLAVTAELAARAQRVRMLGSAAIDLVWLASGRLDASVTMGNNAWDMAAGVVIAREAGALVLDADGTEHTTRYTATIAVSPGIRDDILAIVSRASG</sequence>
<evidence type="ECO:0000256" key="8">
    <source>
        <dbReference type="RuleBase" id="RU364068"/>
    </source>
</evidence>
<comment type="cofactor">
    <cofactor evidence="2 7 8">
        <name>Mg(2+)</name>
        <dbReference type="ChEBI" id="CHEBI:18420"/>
    </cofactor>
</comment>
<evidence type="ECO:0000256" key="6">
    <source>
        <dbReference type="ARBA" id="ARBA00022842"/>
    </source>
</evidence>
<reference evidence="9" key="1">
    <citation type="submission" date="2021-01" db="EMBL/GenBank/DDBJ databases">
        <title>Whole genome shotgun sequence of Catellatospora methionotrophica NBRC 14553.</title>
        <authorList>
            <person name="Komaki H."/>
            <person name="Tamura T."/>
        </authorList>
    </citation>
    <scope>NUCLEOTIDE SEQUENCE</scope>
    <source>
        <strain evidence="9">NBRC 14553</strain>
    </source>
</reference>
<comment type="caution">
    <text evidence="9">The sequence shown here is derived from an EMBL/GenBank/DDBJ whole genome shotgun (WGS) entry which is preliminary data.</text>
</comment>
<keyword evidence="6 7" id="KW-0460">Magnesium</keyword>
<evidence type="ECO:0000256" key="2">
    <source>
        <dbReference type="ARBA" id="ARBA00001946"/>
    </source>
</evidence>
<accession>A0A8J3LGZ3</accession>